<evidence type="ECO:0000256" key="5">
    <source>
        <dbReference type="ARBA" id="ARBA00023273"/>
    </source>
</evidence>
<evidence type="ECO:0000256" key="6">
    <source>
        <dbReference type="ARBA" id="ARBA00038411"/>
    </source>
</evidence>
<evidence type="ECO:0000256" key="1">
    <source>
        <dbReference type="ARBA" id="ARBA00004120"/>
    </source>
</evidence>
<keyword evidence="5" id="KW-0966">Cell projection</keyword>
<keyword evidence="4" id="KW-0206">Cytoskeleton</keyword>
<comment type="subcellular location">
    <subcellularLocation>
        <location evidence="1">Cytoplasm</location>
        <location evidence="1">Cytoskeleton</location>
        <location evidence="1">Cilium basal body</location>
    </subcellularLocation>
</comment>
<dbReference type="PROSITE" id="PS51381">
    <property type="entry name" value="C2_B9"/>
    <property type="match status" value="1"/>
</dbReference>
<dbReference type="InterPro" id="IPR010796">
    <property type="entry name" value="C2_B9-type_dom"/>
</dbReference>
<comment type="similarity">
    <text evidence="6">Belongs to the B9D family.</text>
</comment>
<evidence type="ECO:0000256" key="2">
    <source>
        <dbReference type="ARBA" id="ARBA00022490"/>
    </source>
</evidence>
<evidence type="ECO:0000313" key="9">
    <source>
        <dbReference type="Proteomes" id="UP001527925"/>
    </source>
</evidence>
<name>A0ABR4NCN1_9FUNG</name>
<sequence>MQFPEFDSLYCKFGFHMGPDWTVLSGLEEGITQFAKSRQASTFTDSGQAIKPCVWNFPFSVSFKSTNPFGWPQLLVTVYGLDALGRDVVRGYGSVRVPMAPGSHTLYVSMFVPIATSPFNQFYSWMLGRPPEFIDPKFAAKSSGREITRVRSQGTVKVLLNIVTKDLEALGYAIPKSGGA</sequence>
<keyword evidence="3" id="KW-0970">Cilium biogenesis/degradation</keyword>
<evidence type="ECO:0000256" key="7">
    <source>
        <dbReference type="ARBA" id="ARBA00039274"/>
    </source>
</evidence>
<evidence type="ECO:0000313" key="8">
    <source>
        <dbReference type="EMBL" id="KAL2917268.1"/>
    </source>
</evidence>
<organism evidence="8 9">
    <name type="scientific">Polyrhizophydium stewartii</name>
    <dbReference type="NCBI Taxonomy" id="2732419"/>
    <lineage>
        <taxon>Eukaryota</taxon>
        <taxon>Fungi</taxon>
        <taxon>Fungi incertae sedis</taxon>
        <taxon>Chytridiomycota</taxon>
        <taxon>Chytridiomycota incertae sedis</taxon>
        <taxon>Chytridiomycetes</taxon>
        <taxon>Rhizophydiales</taxon>
        <taxon>Rhizophydiales incertae sedis</taxon>
        <taxon>Polyrhizophydium</taxon>
    </lineage>
</organism>
<keyword evidence="9" id="KW-1185">Reference proteome</keyword>
<evidence type="ECO:0000256" key="3">
    <source>
        <dbReference type="ARBA" id="ARBA00022794"/>
    </source>
</evidence>
<dbReference type="PANTHER" id="PTHR12968:SF1">
    <property type="entry name" value="B9 DOMAIN-CONTAINING PROTEIN 1"/>
    <property type="match status" value="1"/>
</dbReference>
<comment type="caution">
    <text evidence="8">The sequence shown here is derived from an EMBL/GenBank/DDBJ whole genome shotgun (WGS) entry which is preliminary data.</text>
</comment>
<reference evidence="8 9" key="1">
    <citation type="submission" date="2023-09" db="EMBL/GenBank/DDBJ databases">
        <title>Pangenome analysis of Batrachochytrium dendrobatidis and related Chytrids.</title>
        <authorList>
            <person name="Yacoub M.N."/>
            <person name="Stajich J.E."/>
            <person name="James T.Y."/>
        </authorList>
    </citation>
    <scope>NUCLEOTIDE SEQUENCE [LARGE SCALE GENOMIC DNA]</scope>
    <source>
        <strain evidence="8 9">JEL0888</strain>
    </source>
</reference>
<dbReference type="Pfam" id="PF07162">
    <property type="entry name" value="B9-C2"/>
    <property type="match status" value="1"/>
</dbReference>
<accession>A0ABR4NCN1</accession>
<evidence type="ECO:0000256" key="4">
    <source>
        <dbReference type="ARBA" id="ARBA00023212"/>
    </source>
</evidence>
<dbReference type="Proteomes" id="UP001527925">
    <property type="component" value="Unassembled WGS sequence"/>
</dbReference>
<keyword evidence="2" id="KW-0963">Cytoplasm</keyword>
<protein>
    <recommendedName>
        <fullName evidence="7">B9 domain-containing protein 1</fullName>
    </recommendedName>
</protein>
<gene>
    <name evidence="8" type="ORF">HK105_203333</name>
</gene>
<dbReference type="PANTHER" id="PTHR12968">
    <property type="entry name" value="B9 DOMAIN-CONTAINING"/>
    <property type="match status" value="1"/>
</dbReference>
<proteinExistence type="inferred from homology"/>
<dbReference type="EMBL" id="JADGIZ020000012">
    <property type="protein sequence ID" value="KAL2917268.1"/>
    <property type="molecule type" value="Genomic_DNA"/>
</dbReference>